<keyword evidence="2" id="KW-0812">Transmembrane</keyword>
<sequence length="242" mass="25432">MSAWPLVSRVGESALLMPCALVVFAWLQSGRAPHDRANAVRWALTLGCAVALVVASKLAYMGWGIGSRAFDFTGISGHSTMAAAVLPVLARLLVPERHRTMAALAVAASVAVAIVVGVSRLALEVHSPAEVVAGLALGFGASATFLAWSARPLRAAPRVVAGVVLLLALAAPHPSVSLPTHGMLERIASHLAGREEPYRRGEWHDGQGRHEARQGRAAALTGDAARCVRHQTDPPARQHDDT</sequence>
<evidence type="ECO:0000313" key="7">
    <source>
        <dbReference type="Proteomes" id="UP001056132"/>
    </source>
</evidence>
<keyword evidence="6" id="KW-1185">Reference proteome</keyword>
<protein>
    <submittedName>
        <fullName evidence="5">Phosphatase PAP2 family protein</fullName>
    </submittedName>
</protein>
<feature type="compositionally biased region" description="Basic and acidic residues" evidence="1">
    <location>
        <begin position="198"/>
        <end position="214"/>
    </location>
</feature>
<dbReference type="InterPro" id="IPR036938">
    <property type="entry name" value="PAP2/HPO_sf"/>
</dbReference>
<dbReference type="CDD" id="cd01610">
    <property type="entry name" value="PAP2_like"/>
    <property type="match status" value="1"/>
</dbReference>
<dbReference type="Proteomes" id="UP001056132">
    <property type="component" value="Chromosome 2"/>
</dbReference>
<gene>
    <name evidence="4" type="ORF">FGG12_22230</name>
    <name evidence="5" type="ORF">M5D45_17845</name>
</gene>
<name>A0AAE9L4M9_9BURK</name>
<reference evidence="5" key="3">
    <citation type="submission" date="2022-05" db="EMBL/GenBank/DDBJ databases">
        <authorList>
            <person name="Kunte H.-J."/>
        </authorList>
    </citation>
    <scope>NUCLEOTIDE SEQUENCE</scope>
    <source>
        <strain evidence="5">G5</strain>
    </source>
</reference>
<proteinExistence type="predicted"/>
<dbReference type="Gene3D" id="1.20.144.10">
    <property type="entry name" value="Phosphatidic acid phosphatase type 2/haloperoxidase"/>
    <property type="match status" value="1"/>
</dbReference>
<reference evidence="5" key="2">
    <citation type="journal article" date="2022" name="Microbiol. Resour. Announc.">
        <title>Genome Sequence of Cupriavidus campinensis Strain G5, a Member of a Bacterial Consortium Capable of Polyethylene Degradation.</title>
        <authorList>
            <person name="Schneider B."/>
            <person name="Pfeiffer F."/>
            <person name="Dyall-Smith M."/>
            <person name="Kunte H.J."/>
        </authorList>
    </citation>
    <scope>NUCLEOTIDE SEQUENCE</scope>
    <source>
        <strain evidence="5">G5</strain>
    </source>
</reference>
<feature type="transmembrane region" description="Helical" evidence="2">
    <location>
        <begin position="75"/>
        <end position="94"/>
    </location>
</feature>
<keyword evidence="2" id="KW-1133">Transmembrane helix</keyword>
<dbReference type="Proteomes" id="UP000318943">
    <property type="component" value="Unassembled WGS sequence"/>
</dbReference>
<keyword evidence="2" id="KW-0472">Membrane</keyword>
<feature type="transmembrane region" description="Helical" evidence="2">
    <location>
        <begin position="101"/>
        <end position="123"/>
    </location>
</feature>
<evidence type="ECO:0000259" key="3">
    <source>
        <dbReference type="Pfam" id="PF01569"/>
    </source>
</evidence>
<dbReference type="InterPro" id="IPR000326">
    <property type="entry name" value="PAP2/HPO"/>
</dbReference>
<feature type="region of interest" description="Disordered" evidence="1">
    <location>
        <begin position="198"/>
        <end position="242"/>
    </location>
</feature>
<organism evidence="5 7">
    <name type="scientific">Cupriavidus campinensis</name>
    <dbReference type="NCBI Taxonomy" id="151783"/>
    <lineage>
        <taxon>Bacteria</taxon>
        <taxon>Pseudomonadati</taxon>
        <taxon>Pseudomonadota</taxon>
        <taxon>Betaproteobacteria</taxon>
        <taxon>Burkholderiales</taxon>
        <taxon>Burkholderiaceae</taxon>
        <taxon>Cupriavidus</taxon>
    </lineage>
</organism>
<dbReference type="Pfam" id="PF01569">
    <property type="entry name" value="PAP2"/>
    <property type="match status" value="1"/>
</dbReference>
<dbReference type="AlphaFoldDB" id="A0AAE9L4M9"/>
<dbReference type="EMBL" id="CP097331">
    <property type="protein sequence ID" value="URF07093.1"/>
    <property type="molecule type" value="Genomic_DNA"/>
</dbReference>
<feature type="transmembrane region" description="Helical" evidence="2">
    <location>
        <begin position="39"/>
        <end position="63"/>
    </location>
</feature>
<evidence type="ECO:0000256" key="1">
    <source>
        <dbReference type="SAM" id="MobiDB-lite"/>
    </source>
</evidence>
<dbReference type="KEGG" id="ccam:M5D45_17845"/>
<dbReference type="RefSeq" id="WP_144201063.1">
    <property type="nucleotide sequence ID" value="NZ_CAJPVH010000002.1"/>
</dbReference>
<feature type="domain" description="Phosphatidic acid phosphatase type 2/haloperoxidase" evidence="3">
    <location>
        <begin position="72"/>
        <end position="149"/>
    </location>
</feature>
<feature type="compositionally biased region" description="Basic and acidic residues" evidence="1">
    <location>
        <begin position="230"/>
        <end position="242"/>
    </location>
</feature>
<evidence type="ECO:0000256" key="2">
    <source>
        <dbReference type="SAM" id="Phobius"/>
    </source>
</evidence>
<reference evidence="4 6" key="1">
    <citation type="submission" date="2019-05" db="EMBL/GenBank/DDBJ databases">
        <title>Whole genome sequence analysis of Cupriavidus campinensis S14E4C strain.</title>
        <authorList>
            <person name="Abbaszade G."/>
            <person name="Szabo A."/>
            <person name="Toumi M."/>
            <person name="Toth E."/>
        </authorList>
    </citation>
    <scope>NUCLEOTIDE SEQUENCE [LARGE SCALE GENOMIC DNA]</scope>
    <source>
        <strain evidence="4 6">S14E4C</strain>
    </source>
</reference>
<evidence type="ECO:0000313" key="4">
    <source>
        <dbReference type="EMBL" id="TSP10498.1"/>
    </source>
</evidence>
<evidence type="ECO:0000313" key="5">
    <source>
        <dbReference type="EMBL" id="URF07093.1"/>
    </source>
</evidence>
<dbReference type="SUPFAM" id="SSF48317">
    <property type="entry name" value="Acid phosphatase/Vanadium-dependent haloperoxidase"/>
    <property type="match status" value="1"/>
</dbReference>
<dbReference type="EMBL" id="VCIZ01000015">
    <property type="protein sequence ID" value="TSP10498.1"/>
    <property type="molecule type" value="Genomic_DNA"/>
</dbReference>
<evidence type="ECO:0000313" key="6">
    <source>
        <dbReference type="Proteomes" id="UP000318943"/>
    </source>
</evidence>
<feature type="transmembrane region" description="Helical" evidence="2">
    <location>
        <begin position="129"/>
        <end position="148"/>
    </location>
</feature>
<accession>A0AAE9L4M9</accession>
<feature type="transmembrane region" description="Helical" evidence="2">
    <location>
        <begin position="6"/>
        <end position="27"/>
    </location>
</feature>